<proteinExistence type="predicted"/>
<dbReference type="PANTHER" id="PTHR46572">
    <property type="entry name" value="RHO1 GDP-GTP EXCHANGE PROTEIN 1-RELATED"/>
    <property type="match status" value="1"/>
</dbReference>
<protein>
    <recommendedName>
        <fullName evidence="2">CNH domain-containing protein</fullName>
    </recommendedName>
</protein>
<dbReference type="InterPro" id="IPR001180">
    <property type="entry name" value="CNH_dom"/>
</dbReference>
<dbReference type="PANTHER" id="PTHR46572:SF1">
    <property type="entry name" value="RHO1 GUANINE NUCLEOTIDE EXCHANGE FACTOR TUS1"/>
    <property type="match status" value="1"/>
</dbReference>
<dbReference type="PROSITE" id="PS50219">
    <property type="entry name" value="CNH"/>
    <property type="match status" value="1"/>
</dbReference>
<dbReference type="AlphaFoldDB" id="A0A0W0FB32"/>
<dbReference type="InterPro" id="IPR052233">
    <property type="entry name" value="Rho-type_GEFs"/>
</dbReference>
<comment type="caution">
    <text evidence="3">The sequence shown here is derived from an EMBL/GenBank/DDBJ whole genome shotgun (WGS) entry which is preliminary data.</text>
</comment>
<dbReference type="EMBL" id="LATX01002169">
    <property type="protein sequence ID" value="KTB33502.1"/>
    <property type="molecule type" value="Genomic_DNA"/>
</dbReference>
<accession>A0A0W0FB32</accession>
<evidence type="ECO:0000313" key="3">
    <source>
        <dbReference type="EMBL" id="KTB33502.1"/>
    </source>
</evidence>
<sequence length="370" mass="41162">MQRNEEVFRAVCLNSDTFFTSSNDSINQTGTVTCSAPLKSIDGRTVLAIGCSKGVWVGFQDDPKSIRQVIPLKKVTECATLGKLGLFLVLADKALYAYEIDTLLPKSPEDQPKILESPKKISDDERVHLFRTGELGGRTLVITAIPKLSSVLCALEPELQQAEVPNELQMPITFKKYRECYIASPTHDIVFLKTKLVGLAEERFGMLDLSDLSLVTTPPQTEDKDQGFLKRLFKSTTSLKPLGIFAVDLEMGDKFLLCYDGCGLYTDKNGNPDPDTKIKWEAIAERVALHSPYVLLFNSDFIEAREIQSGKLVQKIEENGIRCLWDGREADGSQPQQARVHAVDVKDGNRTRHEIIEIVPVTDSESAKLV</sequence>
<organism evidence="3 4">
    <name type="scientific">Moniliophthora roreri</name>
    <name type="common">Frosty pod rot fungus</name>
    <name type="synonym">Monilia roreri</name>
    <dbReference type="NCBI Taxonomy" id="221103"/>
    <lineage>
        <taxon>Eukaryota</taxon>
        <taxon>Fungi</taxon>
        <taxon>Dikarya</taxon>
        <taxon>Basidiomycota</taxon>
        <taxon>Agaricomycotina</taxon>
        <taxon>Agaricomycetes</taxon>
        <taxon>Agaricomycetidae</taxon>
        <taxon>Agaricales</taxon>
        <taxon>Marasmiineae</taxon>
        <taxon>Marasmiaceae</taxon>
        <taxon>Moniliophthora</taxon>
    </lineage>
</organism>
<feature type="domain" description="CNH" evidence="2">
    <location>
        <begin position="29"/>
        <end position="331"/>
    </location>
</feature>
<evidence type="ECO:0000259" key="2">
    <source>
        <dbReference type="PROSITE" id="PS50219"/>
    </source>
</evidence>
<gene>
    <name evidence="3" type="ORF">WG66_13908</name>
</gene>
<evidence type="ECO:0000313" key="4">
    <source>
        <dbReference type="Proteomes" id="UP000054988"/>
    </source>
</evidence>
<evidence type="ECO:0000256" key="1">
    <source>
        <dbReference type="ARBA" id="ARBA00022658"/>
    </source>
</evidence>
<dbReference type="SMART" id="SM00036">
    <property type="entry name" value="CNH"/>
    <property type="match status" value="1"/>
</dbReference>
<dbReference type="eggNOG" id="KOG4305">
    <property type="taxonomic scope" value="Eukaryota"/>
</dbReference>
<dbReference type="Proteomes" id="UP000054988">
    <property type="component" value="Unassembled WGS sequence"/>
</dbReference>
<name>A0A0W0FB32_MONRR</name>
<keyword evidence="1" id="KW-0344">Guanine-nucleotide releasing factor</keyword>
<dbReference type="GO" id="GO:0005085">
    <property type="term" value="F:guanyl-nucleotide exchange factor activity"/>
    <property type="evidence" value="ECO:0007669"/>
    <property type="project" value="UniProtKB-KW"/>
</dbReference>
<dbReference type="Pfam" id="PF00780">
    <property type="entry name" value="CNH"/>
    <property type="match status" value="1"/>
</dbReference>
<reference evidence="3 4" key="1">
    <citation type="submission" date="2015-12" db="EMBL/GenBank/DDBJ databases">
        <title>Draft genome sequence of Moniliophthora roreri, the causal agent of frosty pod rot of cacao.</title>
        <authorList>
            <person name="Aime M.C."/>
            <person name="Diaz-Valderrama J.R."/>
            <person name="Kijpornyongpan T."/>
            <person name="Phillips-Mora W."/>
        </authorList>
    </citation>
    <scope>NUCLEOTIDE SEQUENCE [LARGE SCALE GENOMIC DNA]</scope>
    <source>
        <strain evidence="3 4">MCA 2952</strain>
    </source>
</reference>